<sequence>MTRQIHQEGKCVRPCARYISCSSLSCSDQEVRVNKRIASRQRKIPRRFKMLQQILRDLYVDPEILAELDEQQKQNLFCKMRSSSKNK</sequence>
<organism evidence="1 2">
    <name type="scientific">Popillia japonica</name>
    <name type="common">Japanese beetle</name>
    <dbReference type="NCBI Taxonomy" id="7064"/>
    <lineage>
        <taxon>Eukaryota</taxon>
        <taxon>Metazoa</taxon>
        <taxon>Ecdysozoa</taxon>
        <taxon>Arthropoda</taxon>
        <taxon>Hexapoda</taxon>
        <taxon>Insecta</taxon>
        <taxon>Pterygota</taxon>
        <taxon>Neoptera</taxon>
        <taxon>Endopterygota</taxon>
        <taxon>Coleoptera</taxon>
        <taxon>Polyphaga</taxon>
        <taxon>Scarabaeiformia</taxon>
        <taxon>Scarabaeidae</taxon>
        <taxon>Rutelinae</taxon>
        <taxon>Popillia</taxon>
    </lineage>
</organism>
<gene>
    <name evidence="1" type="ORF">QE152_g22413</name>
</gene>
<reference evidence="1 2" key="1">
    <citation type="journal article" date="2024" name="BMC Genomics">
        <title>De novo assembly and annotation of Popillia japonica's genome with initial clues to its potential as an invasive pest.</title>
        <authorList>
            <person name="Cucini C."/>
            <person name="Boschi S."/>
            <person name="Funari R."/>
            <person name="Cardaioli E."/>
            <person name="Iannotti N."/>
            <person name="Marturano G."/>
            <person name="Paoli F."/>
            <person name="Bruttini M."/>
            <person name="Carapelli A."/>
            <person name="Frati F."/>
            <person name="Nardi F."/>
        </authorList>
    </citation>
    <scope>NUCLEOTIDE SEQUENCE [LARGE SCALE GENOMIC DNA]</scope>
    <source>
        <strain evidence="1">DMR45628</strain>
    </source>
</reference>
<evidence type="ECO:0000313" key="2">
    <source>
        <dbReference type="Proteomes" id="UP001458880"/>
    </source>
</evidence>
<evidence type="ECO:0000313" key="1">
    <source>
        <dbReference type="EMBL" id="KAK9719922.1"/>
    </source>
</evidence>
<protein>
    <submittedName>
        <fullName evidence="1">Uncharacterized protein</fullName>
    </submittedName>
</protein>
<accession>A0AAW1KIU9</accession>
<comment type="caution">
    <text evidence="1">The sequence shown here is derived from an EMBL/GenBank/DDBJ whole genome shotgun (WGS) entry which is preliminary data.</text>
</comment>
<name>A0AAW1KIU9_POPJA</name>
<dbReference type="AlphaFoldDB" id="A0AAW1KIU9"/>
<keyword evidence="2" id="KW-1185">Reference proteome</keyword>
<dbReference type="Proteomes" id="UP001458880">
    <property type="component" value="Unassembled WGS sequence"/>
</dbReference>
<dbReference type="EMBL" id="JASPKY010000215">
    <property type="protein sequence ID" value="KAK9719922.1"/>
    <property type="molecule type" value="Genomic_DNA"/>
</dbReference>
<proteinExistence type="predicted"/>